<reference evidence="2 3" key="1">
    <citation type="submission" date="2020-02" db="EMBL/GenBank/DDBJ databases">
        <title>Genome assembly of a novel Clostridium senegalense strain.</title>
        <authorList>
            <person name="Gupta T.B."/>
            <person name="Jauregui R."/>
            <person name="Maclean P."/>
            <person name="Nawarathana A."/>
            <person name="Brightwell G."/>
        </authorList>
    </citation>
    <scope>NUCLEOTIDE SEQUENCE [LARGE SCALE GENOMIC DNA]</scope>
    <source>
        <strain evidence="2 3">AGRFS4</strain>
    </source>
</reference>
<dbReference type="PANTHER" id="PTHR42895:SF2">
    <property type="entry name" value="IRON-SULFUR CLUSTER PROTEIN"/>
    <property type="match status" value="1"/>
</dbReference>
<dbReference type="EMBL" id="JAAGPU010000013">
    <property type="protein sequence ID" value="NEU04910.1"/>
    <property type="molecule type" value="Genomic_DNA"/>
</dbReference>
<dbReference type="InterPro" id="IPR041414">
    <property type="entry name" value="Raco-like_middle"/>
</dbReference>
<dbReference type="SUPFAM" id="SSF54292">
    <property type="entry name" value="2Fe-2S ferredoxin-like"/>
    <property type="match status" value="1"/>
</dbReference>
<evidence type="ECO:0000259" key="1">
    <source>
        <dbReference type="PROSITE" id="PS51085"/>
    </source>
</evidence>
<protein>
    <submittedName>
        <fullName evidence="2">DUF4445 domain-containing protein</fullName>
    </submittedName>
</protein>
<dbReference type="InterPro" id="IPR027980">
    <property type="entry name" value="RACo_C"/>
</dbReference>
<dbReference type="PROSITE" id="PS51085">
    <property type="entry name" value="2FE2S_FER_2"/>
    <property type="match status" value="1"/>
</dbReference>
<feature type="domain" description="2Fe-2S ferredoxin-type" evidence="1">
    <location>
        <begin position="1"/>
        <end position="90"/>
    </location>
</feature>
<gene>
    <name evidence="2" type="ORF">G3M99_08595</name>
</gene>
<dbReference type="Proteomes" id="UP000481872">
    <property type="component" value="Unassembled WGS sequence"/>
</dbReference>
<dbReference type="Pfam" id="PF14574">
    <property type="entry name" value="RACo_C_ter"/>
    <property type="match status" value="1"/>
</dbReference>
<sequence>MAIAHFIDENLKVQCEEGKTILEVIRKNNLKLETPCNGIGICGKCKVIAKGKLSEIDTIELPFINKEKNERLACVAKIQGDVDVQFIKNNKNLKTVTKGKSIDVKVSPKIKKELVNNLDNKVSIPYIEYVNGDVSSIELYEKIYKLESENVDSFEVVKNNSTILDIDNKIEKVYSVAIDIGTTGISSYLINLENGTILNKLSSLNPQTEFGGDVLTRITYCMENPNGLEDLQKAITLEINRLSGELIRGIGERKNIYNIAIAGNTTMLHLLLGISPISLAKAPYRPIFLNGLEIKATDLNIDINHEGTILILPNGSAYVGADIIAGVVASGFDRNSECSIFVDIGTNGEIVAINNGQIMGTSTAAGPALEGMNISCGCRAQEGAIEGFRIDENYHIEYSVIGDSEPIGICGSGLLDIAAELVKANVILSSGRFNKELPDKLKNRLKEKKFYITDNIYISQKDIRQIQLAKGAIAAGITMLLKEMNISIENVKNAYIAGAFGYHVKGESITSIGLIPKGFSGKIDFLGNTSLEGARLATINEDVLKSMMDLKEKISILELSTSEEFQKHFVKELSF</sequence>
<dbReference type="RefSeq" id="WP_199869858.1">
    <property type="nucleotide sequence ID" value="NZ_JAAGPU010000013.1"/>
</dbReference>
<dbReference type="InterPro" id="IPR052911">
    <property type="entry name" value="Corrinoid_activation_enz"/>
</dbReference>
<dbReference type="PANTHER" id="PTHR42895">
    <property type="entry name" value="IRON-SULFUR CLUSTER-BINDING PROTEIN-RELATED"/>
    <property type="match status" value="1"/>
</dbReference>
<dbReference type="Gene3D" id="3.10.20.30">
    <property type="match status" value="1"/>
</dbReference>
<proteinExistence type="predicted"/>
<dbReference type="AlphaFoldDB" id="A0A6M0H289"/>
<dbReference type="InterPro" id="IPR042259">
    <property type="entry name" value="Raco-like_middle_sf"/>
</dbReference>
<dbReference type="Pfam" id="PF17651">
    <property type="entry name" value="Raco_middle"/>
    <property type="match status" value="1"/>
</dbReference>
<organism evidence="2 3">
    <name type="scientific">Clostridium senegalense</name>
    <dbReference type="NCBI Taxonomy" id="1465809"/>
    <lineage>
        <taxon>Bacteria</taxon>
        <taxon>Bacillati</taxon>
        <taxon>Bacillota</taxon>
        <taxon>Clostridia</taxon>
        <taxon>Eubacteriales</taxon>
        <taxon>Clostridiaceae</taxon>
        <taxon>Clostridium</taxon>
    </lineage>
</organism>
<dbReference type="InterPro" id="IPR036010">
    <property type="entry name" value="2Fe-2S_ferredoxin-like_sf"/>
</dbReference>
<dbReference type="InterPro" id="IPR001041">
    <property type="entry name" value="2Fe-2S_ferredoxin-type"/>
</dbReference>
<comment type="caution">
    <text evidence="2">The sequence shown here is derived from an EMBL/GenBank/DDBJ whole genome shotgun (WGS) entry which is preliminary data.</text>
</comment>
<dbReference type="Pfam" id="PF00111">
    <property type="entry name" value="Fer2"/>
    <property type="match status" value="1"/>
</dbReference>
<dbReference type="Gene3D" id="3.30.420.480">
    <property type="entry name" value="Domain of unknown function (DUF4445)"/>
    <property type="match status" value="1"/>
</dbReference>
<accession>A0A6M0H289</accession>
<dbReference type="CDD" id="cd00207">
    <property type="entry name" value="fer2"/>
    <property type="match status" value="1"/>
</dbReference>
<dbReference type="GO" id="GO:0051536">
    <property type="term" value="F:iron-sulfur cluster binding"/>
    <property type="evidence" value="ECO:0007669"/>
    <property type="project" value="InterPro"/>
</dbReference>
<name>A0A6M0H289_9CLOT</name>
<dbReference type="InterPro" id="IPR012675">
    <property type="entry name" value="Beta-grasp_dom_sf"/>
</dbReference>
<evidence type="ECO:0000313" key="2">
    <source>
        <dbReference type="EMBL" id="NEU04910.1"/>
    </source>
</evidence>
<evidence type="ECO:0000313" key="3">
    <source>
        <dbReference type="Proteomes" id="UP000481872"/>
    </source>
</evidence>
<keyword evidence="3" id="KW-1185">Reference proteome</keyword>